<feature type="binding site" evidence="9">
    <location>
        <position position="94"/>
    </location>
    <ligand>
        <name>ATP</name>
        <dbReference type="ChEBI" id="CHEBI:30616"/>
    </ligand>
</feature>
<feature type="binding site" evidence="9">
    <location>
        <position position="250"/>
    </location>
    <ligand>
        <name>ATP</name>
        <dbReference type="ChEBI" id="CHEBI:30616"/>
    </ligand>
</feature>
<organism evidence="12 13">
    <name type="scientific">Thalassoglobus polymorphus</name>
    <dbReference type="NCBI Taxonomy" id="2527994"/>
    <lineage>
        <taxon>Bacteria</taxon>
        <taxon>Pseudomonadati</taxon>
        <taxon>Planctomycetota</taxon>
        <taxon>Planctomycetia</taxon>
        <taxon>Planctomycetales</taxon>
        <taxon>Planctomycetaceae</taxon>
        <taxon>Thalassoglobus</taxon>
    </lineage>
</organism>
<protein>
    <recommendedName>
        <fullName evidence="9">Holliday junction branch migration complex subunit RuvB</fullName>
        <ecNumber evidence="9">3.6.4.-</ecNumber>
    </recommendedName>
</protein>
<evidence type="ECO:0000256" key="3">
    <source>
        <dbReference type="ARBA" id="ARBA00022763"/>
    </source>
</evidence>
<dbReference type="Pfam" id="PF17864">
    <property type="entry name" value="AAA_lid_4"/>
    <property type="match status" value="1"/>
</dbReference>
<name>A0A517QPE1_9PLAN</name>
<keyword evidence="12" id="KW-0347">Helicase</keyword>
<evidence type="ECO:0000256" key="7">
    <source>
        <dbReference type="ARBA" id="ARBA00023172"/>
    </source>
</evidence>
<comment type="subcellular location">
    <subcellularLocation>
        <location evidence="9">Cytoplasm</location>
    </subcellularLocation>
</comment>
<feature type="binding site" evidence="9">
    <location>
        <position position="343"/>
    </location>
    <ligand>
        <name>DNA</name>
        <dbReference type="ChEBI" id="CHEBI:16991"/>
    </ligand>
</feature>
<dbReference type="Pfam" id="PF05496">
    <property type="entry name" value="RuvB_N"/>
    <property type="match status" value="1"/>
</dbReference>
<keyword evidence="6 9" id="KW-0238">DNA-binding</keyword>
<feature type="binding site" evidence="9">
    <location>
        <position position="99"/>
    </location>
    <ligand>
        <name>ATP</name>
        <dbReference type="ChEBI" id="CHEBI:30616"/>
    </ligand>
</feature>
<feature type="region of interest" description="Head domain (RuvB-H)" evidence="9">
    <location>
        <begin position="288"/>
        <end position="368"/>
    </location>
</feature>
<dbReference type="PANTHER" id="PTHR42848:SF1">
    <property type="entry name" value="HOLLIDAY JUNCTION BRANCH MIGRATION COMPLEX SUBUNIT RUVB"/>
    <property type="match status" value="1"/>
</dbReference>
<dbReference type="OrthoDB" id="9804478at2"/>
<feature type="binding site" evidence="9">
    <location>
        <position position="348"/>
    </location>
    <ligand>
        <name>DNA</name>
        <dbReference type="ChEBI" id="CHEBI:16991"/>
    </ligand>
</feature>
<keyword evidence="4 9" id="KW-0378">Hydrolase</keyword>
<dbReference type="Gene3D" id="3.40.50.300">
    <property type="entry name" value="P-loop containing nucleotide triphosphate hydrolases"/>
    <property type="match status" value="1"/>
</dbReference>
<evidence type="ECO:0000256" key="1">
    <source>
        <dbReference type="ARBA" id="ARBA00022490"/>
    </source>
</evidence>
<dbReference type="Gene3D" id="1.10.10.10">
    <property type="entry name" value="Winged helix-like DNA-binding domain superfamily/Winged helix DNA-binding domain"/>
    <property type="match status" value="1"/>
</dbReference>
<dbReference type="KEGG" id="tpol:Mal48_27490"/>
<evidence type="ECO:0000259" key="11">
    <source>
        <dbReference type="SMART" id="SM00382"/>
    </source>
</evidence>
<feature type="binding site" evidence="9">
    <location>
        <position position="213"/>
    </location>
    <ligand>
        <name>ATP</name>
        <dbReference type="ChEBI" id="CHEBI:30616"/>
    </ligand>
</feature>
<dbReference type="EMBL" id="CP036267">
    <property type="protein sequence ID" value="QDT33496.1"/>
    <property type="molecule type" value="Genomic_DNA"/>
</dbReference>
<dbReference type="GO" id="GO:0006281">
    <property type="term" value="P:DNA repair"/>
    <property type="evidence" value="ECO:0007669"/>
    <property type="project" value="UniProtKB-UniRule"/>
</dbReference>
<feature type="domain" description="AAA+ ATPase" evidence="11">
    <location>
        <begin position="83"/>
        <end position="216"/>
    </location>
</feature>
<feature type="binding site" evidence="9">
    <location>
        <begin position="160"/>
        <end position="162"/>
    </location>
    <ligand>
        <name>ATP</name>
        <dbReference type="ChEBI" id="CHEBI:30616"/>
    </ligand>
</feature>
<feature type="binding site" evidence="9">
    <location>
        <position position="53"/>
    </location>
    <ligand>
        <name>ATP</name>
        <dbReference type="ChEBI" id="CHEBI:30616"/>
    </ligand>
</feature>
<dbReference type="GO" id="GO:0016887">
    <property type="term" value="F:ATP hydrolysis activity"/>
    <property type="evidence" value="ECO:0007669"/>
    <property type="project" value="RHEA"/>
</dbReference>
<keyword evidence="7 9" id="KW-0233">DNA recombination</keyword>
<feature type="compositionally biased region" description="Acidic residues" evidence="10">
    <location>
        <begin position="7"/>
        <end position="17"/>
    </location>
</feature>
<feature type="region of interest" description="Disordered" evidence="10">
    <location>
        <begin position="1"/>
        <end position="55"/>
    </location>
</feature>
<dbReference type="GO" id="GO:0009378">
    <property type="term" value="F:four-way junction helicase activity"/>
    <property type="evidence" value="ECO:0007669"/>
    <property type="project" value="InterPro"/>
</dbReference>
<feature type="binding site" evidence="9">
    <location>
        <position position="97"/>
    </location>
    <ligand>
        <name>ATP</name>
        <dbReference type="ChEBI" id="CHEBI:30616"/>
    </ligand>
</feature>
<reference evidence="12 13" key="1">
    <citation type="submission" date="2019-02" db="EMBL/GenBank/DDBJ databases">
        <title>Deep-cultivation of Planctomycetes and their phenomic and genomic characterization uncovers novel biology.</title>
        <authorList>
            <person name="Wiegand S."/>
            <person name="Jogler M."/>
            <person name="Boedeker C."/>
            <person name="Pinto D."/>
            <person name="Vollmers J."/>
            <person name="Rivas-Marin E."/>
            <person name="Kohn T."/>
            <person name="Peeters S.H."/>
            <person name="Heuer A."/>
            <person name="Rast P."/>
            <person name="Oberbeckmann S."/>
            <person name="Bunk B."/>
            <person name="Jeske O."/>
            <person name="Meyerdierks A."/>
            <person name="Storesund J.E."/>
            <person name="Kallscheuer N."/>
            <person name="Luecker S."/>
            <person name="Lage O.M."/>
            <person name="Pohl T."/>
            <person name="Merkel B.J."/>
            <person name="Hornburger P."/>
            <person name="Mueller R.-W."/>
            <person name="Bruemmer F."/>
            <person name="Labrenz M."/>
            <person name="Spormann A.M."/>
            <person name="Op den Camp H."/>
            <person name="Overmann J."/>
            <person name="Amann R."/>
            <person name="Jetten M.S.M."/>
            <person name="Mascher T."/>
            <person name="Medema M.H."/>
            <person name="Devos D.P."/>
            <person name="Kaster A.-K."/>
            <person name="Ovreas L."/>
            <person name="Rohde M."/>
            <person name="Galperin M.Y."/>
            <person name="Jogler C."/>
        </authorList>
    </citation>
    <scope>NUCLEOTIDE SEQUENCE [LARGE SCALE GENOMIC DNA]</scope>
    <source>
        <strain evidence="12 13">Mal48</strain>
    </source>
</reference>
<dbReference type="InterPro" id="IPR008823">
    <property type="entry name" value="RuvB_wg_C"/>
</dbReference>
<dbReference type="GO" id="GO:0005737">
    <property type="term" value="C:cytoplasm"/>
    <property type="evidence" value="ECO:0007669"/>
    <property type="project" value="UniProtKB-SubCell"/>
</dbReference>
<dbReference type="InterPro" id="IPR008824">
    <property type="entry name" value="RuvB-like_N"/>
</dbReference>
<dbReference type="InterPro" id="IPR036388">
    <property type="entry name" value="WH-like_DNA-bd_sf"/>
</dbReference>
<feature type="binding site" evidence="9">
    <location>
        <position position="52"/>
    </location>
    <ligand>
        <name>ATP</name>
        <dbReference type="ChEBI" id="CHEBI:30616"/>
    </ligand>
</feature>
<gene>
    <name evidence="9 12" type="primary">ruvB</name>
    <name evidence="12" type="ORF">Mal48_27490</name>
</gene>
<sequence>MARETTFLDDDDDDDDNRDNSDNFGNDQGDNDDLPLNRGDFDPNSREIDERLRPQSLSDVIGQSKVVERVRVMLDATKKRNDTLGHILFDGPPGIGKTTLATVIPRELGVDFQIAAGPSLDAPKDLLPYLTNAGHGSVLFIDEIHRLRPAVEEFLYPAMEDFRIDIALGEGLNARTINMQLKPFTVIGATTRAGMLTAPMRDRFVYREHLDFYEPDDLVEIVKRNAVKLKTSLTEEAAGEVARRSQGTPRKANNILLRTRDFATLRDPNGQITTAIAHHAMEMLEIDSLGLERQDRRYLETVVSVFQGGPAGLSAIAHSMSIPTDTLEDDIEPFLLRSGLIQRTPRGRIVTDRGYEHLGLDPGLSPFI</sequence>
<keyword evidence="13" id="KW-1185">Reference proteome</keyword>
<evidence type="ECO:0000256" key="9">
    <source>
        <dbReference type="HAMAP-Rule" id="MF_00016"/>
    </source>
</evidence>
<dbReference type="Gene3D" id="1.10.8.60">
    <property type="match status" value="1"/>
</dbReference>
<keyword evidence="3 9" id="KW-0227">DNA damage</keyword>
<dbReference type="AlphaFoldDB" id="A0A517QPE1"/>
<dbReference type="EC" id="3.6.4.-" evidence="9"/>
<evidence type="ECO:0000313" key="12">
    <source>
        <dbReference type="EMBL" id="QDT33496.1"/>
    </source>
</evidence>
<dbReference type="HAMAP" id="MF_00016">
    <property type="entry name" value="DNA_HJ_migration_RuvB"/>
    <property type="match status" value="1"/>
</dbReference>
<dbReference type="GO" id="GO:0048476">
    <property type="term" value="C:Holliday junction resolvase complex"/>
    <property type="evidence" value="ECO:0007669"/>
    <property type="project" value="UniProtKB-UniRule"/>
</dbReference>
<keyword evidence="2 9" id="KW-0547">Nucleotide-binding</keyword>
<evidence type="ECO:0000256" key="5">
    <source>
        <dbReference type="ARBA" id="ARBA00022840"/>
    </source>
</evidence>
<dbReference type="RefSeq" id="WP_145206149.1">
    <property type="nucleotide sequence ID" value="NZ_CP036267.1"/>
</dbReference>
<dbReference type="Pfam" id="PF05491">
    <property type="entry name" value="WHD_RuvB"/>
    <property type="match status" value="1"/>
</dbReference>
<accession>A0A517QPE1</accession>
<evidence type="ECO:0000256" key="8">
    <source>
        <dbReference type="ARBA" id="ARBA00023204"/>
    </source>
</evidence>
<feature type="binding site" evidence="9">
    <location>
        <position position="98"/>
    </location>
    <ligand>
        <name>Mg(2+)</name>
        <dbReference type="ChEBI" id="CHEBI:18420"/>
    </ligand>
</feature>
<dbReference type="InterPro" id="IPR041445">
    <property type="entry name" value="AAA_lid_4"/>
</dbReference>
<comment type="caution">
    <text evidence="9">Lacks conserved residue(s) required for the propagation of feature annotation.</text>
</comment>
<evidence type="ECO:0000256" key="4">
    <source>
        <dbReference type="ARBA" id="ARBA00022801"/>
    </source>
</evidence>
<dbReference type="GO" id="GO:0005524">
    <property type="term" value="F:ATP binding"/>
    <property type="evidence" value="ECO:0007669"/>
    <property type="project" value="UniProtKB-UniRule"/>
</dbReference>
<dbReference type="SUPFAM" id="SSF52540">
    <property type="entry name" value="P-loop containing nucleoside triphosphate hydrolases"/>
    <property type="match status" value="1"/>
</dbReference>
<comment type="subunit">
    <text evidence="9">Homohexamer. Forms an RuvA(8)-RuvB(12)-Holliday junction (HJ) complex. HJ DNA is sandwiched between 2 RuvA tetramers; dsDNA enters through RuvA and exits via RuvB. An RuvB hexamer assembles on each DNA strand where it exits the tetramer. Each RuvB hexamer is contacted by two RuvA subunits (via domain III) on 2 adjacent RuvB subunits; this complex drives branch migration. In the full resolvosome a probable DNA-RuvA(4)-RuvB(12)-RuvC(2) complex forms which resolves the HJ.</text>
</comment>
<keyword evidence="8 9" id="KW-0234">DNA repair</keyword>
<keyword evidence="1 9" id="KW-0963">Cytoplasm</keyword>
<dbReference type="InterPro" id="IPR027417">
    <property type="entry name" value="P-loop_NTPase"/>
</dbReference>
<comment type="similarity">
    <text evidence="9">Belongs to the RuvB family.</text>
</comment>
<dbReference type="InterPro" id="IPR036390">
    <property type="entry name" value="WH_DNA-bd_sf"/>
</dbReference>
<comment type="function">
    <text evidence="9">The RuvA-RuvB-RuvC complex processes Holliday junction (HJ) DNA during genetic recombination and DNA repair, while the RuvA-RuvB complex plays an important role in the rescue of blocked DNA replication forks via replication fork reversal (RFR). RuvA specifically binds to HJ cruciform DNA, conferring on it an open structure. The RuvB hexamer acts as an ATP-dependent pump, pulling dsDNA into and through the RuvAB complex. RuvB forms 2 homohexamers on either side of HJ DNA bound by 1 or 2 RuvA tetramers; 4 subunits per hexamer contact DNA at a time. Coordinated motions by a converter formed by DNA-disengaged RuvB subunits stimulates ATP hydrolysis and nucleotide exchange. Immobilization of the converter enables RuvB to convert the ATP-contained energy into a lever motion, pulling 2 nucleotides of DNA out of the RuvA tetramer per ATP hydrolyzed, thus driving DNA branch migration. The RuvB motors rotate together with the DNA substrate, which together with the progressing nucleotide cycle form the mechanistic basis for DNA recombination by continuous HJ branch migration. Branch migration allows RuvC to scan DNA until it finds its consensus sequence, where it cleaves and resolves cruciform DNA.</text>
</comment>
<comment type="domain">
    <text evidence="9">Has 3 domains, the large (RuvB-L) and small ATPase (RuvB-S) domains and the C-terminal head (RuvB-H) domain. The head domain binds DNA, while the ATPase domains jointly bind ATP, ADP or are empty depending on the state of the subunit in the translocation cycle. During a single DNA translocation step the structure of each domain remains the same, but their relative positions change.</text>
</comment>
<evidence type="ECO:0000256" key="6">
    <source>
        <dbReference type="ARBA" id="ARBA00023125"/>
    </source>
</evidence>
<dbReference type="Proteomes" id="UP000315724">
    <property type="component" value="Chromosome"/>
</dbReference>
<evidence type="ECO:0000313" key="13">
    <source>
        <dbReference type="Proteomes" id="UP000315724"/>
    </source>
</evidence>
<dbReference type="SUPFAM" id="SSF46785">
    <property type="entry name" value="Winged helix' DNA-binding domain"/>
    <property type="match status" value="1"/>
</dbReference>
<proteinExistence type="inferred from homology"/>
<dbReference type="InterPro" id="IPR004605">
    <property type="entry name" value="DNA_helicase_Holl-junc_RuvB"/>
</dbReference>
<dbReference type="GO" id="GO:0000400">
    <property type="term" value="F:four-way junction DNA binding"/>
    <property type="evidence" value="ECO:0007669"/>
    <property type="project" value="UniProtKB-UniRule"/>
</dbReference>
<dbReference type="CDD" id="cd00009">
    <property type="entry name" value="AAA"/>
    <property type="match status" value="1"/>
</dbReference>
<dbReference type="SMART" id="SM00382">
    <property type="entry name" value="AAA"/>
    <property type="match status" value="1"/>
</dbReference>
<evidence type="ECO:0000256" key="2">
    <source>
        <dbReference type="ARBA" id="ARBA00022741"/>
    </source>
</evidence>
<dbReference type="InterPro" id="IPR003593">
    <property type="entry name" value="AAA+_ATPase"/>
</dbReference>
<dbReference type="PANTHER" id="PTHR42848">
    <property type="match status" value="1"/>
</dbReference>
<feature type="binding site" evidence="9">
    <location>
        <position position="98"/>
    </location>
    <ligand>
        <name>ATP</name>
        <dbReference type="ChEBI" id="CHEBI:30616"/>
    </ligand>
</feature>
<dbReference type="NCBIfam" id="TIGR00635">
    <property type="entry name" value="ruvB"/>
    <property type="match status" value="1"/>
</dbReference>
<dbReference type="GO" id="GO:0006310">
    <property type="term" value="P:DNA recombination"/>
    <property type="evidence" value="ECO:0007669"/>
    <property type="project" value="UniProtKB-UniRule"/>
</dbReference>
<comment type="catalytic activity">
    <reaction evidence="9">
        <text>ATP + H2O = ADP + phosphate + H(+)</text>
        <dbReference type="Rhea" id="RHEA:13065"/>
        <dbReference type="ChEBI" id="CHEBI:15377"/>
        <dbReference type="ChEBI" id="CHEBI:15378"/>
        <dbReference type="ChEBI" id="CHEBI:30616"/>
        <dbReference type="ChEBI" id="CHEBI:43474"/>
        <dbReference type="ChEBI" id="CHEBI:456216"/>
    </reaction>
</comment>
<feature type="compositionally biased region" description="Basic and acidic residues" evidence="10">
    <location>
        <begin position="39"/>
        <end position="53"/>
    </location>
</feature>
<keyword evidence="5 9" id="KW-0067">ATP-binding</keyword>
<feature type="binding site" evidence="9">
    <location>
        <position position="203"/>
    </location>
    <ligand>
        <name>ATP</name>
        <dbReference type="ChEBI" id="CHEBI:30616"/>
    </ligand>
</feature>
<dbReference type="NCBIfam" id="NF000868">
    <property type="entry name" value="PRK00080.1"/>
    <property type="match status" value="1"/>
</dbReference>
<evidence type="ECO:0000256" key="10">
    <source>
        <dbReference type="SAM" id="MobiDB-lite"/>
    </source>
</evidence>